<evidence type="ECO:0000313" key="1">
    <source>
        <dbReference type="EMBL" id="SCM74039.1"/>
    </source>
</evidence>
<accession>A0A212L9N6</accession>
<reference evidence="1" key="1">
    <citation type="submission" date="2016-08" db="EMBL/GenBank/DDBJ databases">
        <authorList>
            <person name="Seilhamer J.J."/>
        </authorList>
    </citation>
    <scope>NUCLEOTIDE SEQUENCE</scope>
    <source>
        <strain evidence="1">86</strain>
    </source>
</reference>
<protein>
    <submittedName>
        <fullName evidence="1">Uncharacterized protein</fullName>
    </submittedName>
</protein>
<organism evidence="1">
    <name type="scientific">uncultured Pleomorphomonas sp</name>
    <dbReference type="NCBI Taxonomy" id="442121"/>
    <lineage>
        <taxon>Bacteria</taxon>
        <taxon>Pseudomonadati</taxon>
        <taxon>Pseudomonadota</taxon>
        <taxon>Alphaproteobacteria</taxon>
        <taxon>Hyphomicrobiales</taxon>
        <taxon>Pleomorphomonadaceae</taxon>
        <taxon>Pleomorphomonas</taxon>
        <taxon>environmental samples</taxon>
    </lineage>
</organism>
<proteinExistence type="predicted"/>
<sequence length="23" mass="2744">MLWFFAEFDGLPKLPRLPVKLII</sequence>
<gene>
    <name evidence="1" type="ORF">KL86PLE_130061</name>
</gene>
<dbReference type="EMBL" id="FMJD01000005">
    <property type="protein sequence ID" value="SCM74039.1"/>
    <property type="molecule type" value="Genomic_DNA"/>
</dbReference>
<name>A0A212L9N6_9HYPH</name>
<dbReference type="AlphaFoldDB" id="A0A212L9N6"/>